<evidence type="ECO:0000259" key="2">
    <source>
        <dbReference type="PROSITE" id="PS51061"/>
    </source>
</evidence>
<dbReference type="InterPro" id="IPR001374">
    <property type="entry name" value="R3H_dom"/>
</dbReference>
<dbReference type="Pfam" id="PF01424">
    <property type="entry name" value="R3H"/>
    <property type="match status" value="1"/>
</dbReference>
<sequence>MSTADTIKQNVLDIISKMVDSPEVTVTEEDGMFHVLIKTETEAPTVIGRHGETIRALQKILEVICFKQLGEKVGILINVNDYREKQKERLEYIASEASKKVQERQSPMYLRGFSSYERRVMHEYVAANYPNLSSYSVGEGRDRRLVVDLKSNAPSQEEVSESQAEVKEEQEENQE</sequence>
<dbReference type="Gene3D" id="3.30.300.20">
    <property type="match status" value="1"/>
</dbReference>
<dbReference type="SUPFAM" id="SSF82708">
    <property type="entry name" value="R3H domain"/>
    <property type="match status" value="1"/>
</dbReference>
<dbReference type="STRING" id="1802061.A3A93_06550"/>
<dbReference type="InterPro" id="IPR015946">
    <property type="entry name" value="KH_dom-like_a/b"/>
</dbReference>
<accession>A0A1F7ISB2</accession>
<dbReference type="Pfam" id="PF13083">
    <property type="entry name" value="KH_KhpA-B"/>
    <property type="match status" value="1"/>
</dbReference>
<dbReference type="PANTHER" id="PTHR35800:SF1">
    <property type="entry name" value="RNA-BINDING PROTEIN KHPB"/>
    <property type="match status" value="1"/>
</dbReference>
<reference evidence="3 4" key="1">
    <citation type="journal article" date="2016" name="Nat. Commun.">
        <title>Thousands of microbial genomes shed light on interconnected biogeochemical processes in an aquifer system.</title>
        <authorList>
            <person name="Anantharaman K."/>
            <person name="Brown C.T."/>
            <person name="Hug L.A."/>
            <person name="Sharon I."/>
            <person name="Castelle C.J."/>
            <person name="Probst A.J."/>
            <person name="Thomas B.C."/>
            <person name="Singh A."/>
            <person name="Wilkins M.J."/>
            <person name="Karaoz U."/>
            <person name="Brodie E.L."/>
            <person name="Williams K.H."/>
            <person name="Hubbard S.S."/>
            <person name="Banfield J.F."/>
        </authorList>
    </citation>
    <scope>NUCLEOTIDE SEQUENCE [LARGE SCALE GENOMIC DNA]</scope>
</reference>
<proteinExistence type="predicted"/>
<protein>
    <recommendedName>
        <fullName evidence="2">R3H domain-containing protein</fullName>
    </recommendedName>
</protein>
<dbReference type="EMBL" id="MGAL01000044">
    <property type="protein sequence ID" value="OGK46259.1"/>
    <property type="molecule type" value="Genomic_DNA"/>
</dbReference>
<dbReference type="Gene3D" id="3.30.1370.50">
    <property type="entry name" value="R3H-like domain"/>
    <property type="match status" value="1"/>
</dbReference>
<dbReference type="GO" id="GO:0003723">
    <property type="term" value="F:RNA binding"/>
    <property type="evidence" value="ECO:0007669"/>
    <property type="project" value="InterPro"/>
</dbReference>
<comment type="caution">
    <text evidence="3">The sequence shown here is derived from an EMBL/GenBank/DDBJ whole genome shotgun (WGS) entry which is preliminary data.</text>
</comment>
<feature type="domain" description="R3H" evidence="2">
    <location>
        <begin position="80"/>
        <end position="151"/>
    </location>
</feature>
<organism evidence="3 4">
    <name type="scientific">Candidatus Roizmanbacteria bacterium RIFCSPLOWO2_01_FULL_38_12</name>
    <dbReference type="NCBI Taxonomy" id="1802061"/>
    <lineage>
        <taxon>Bacteria</taxon>
        <taxon>Candidatus Roizmaniibacteriota</taxon>
    </lineage>
</organism>
<feature type="region of interest" description="Disordered" evidence="1">
    <location>
        <begin position="150"/>
        <end position="175"/>
    </location>
</feature>
<evidence type="ECO:0000256" key="1">
    <source>
        <dbReference type="SAM" id="MobiDB-lite"/>
    </source>
</evidence>
<gene>
    <name evidence="3" type="ORF">A3A93_06550</name>
</gene>
<dbReference type="AlphaFoldDB" id="A0A1F7ISB2"/>
<dbReference type="Proteomes" id="UP000177141">
    <property type="component" value="Unassembled WGS sequence"/>
</dbReference>
<dbReference type="InterPro" id="IPR039247">
    <property type="entry name" value="KhpB"/>
</dbReference>
<dbReference type="SMART" id="SM00393">
    <property type="entry name" value="R3H"/>
    <property type="match status" value="1"/>
</dbReference>
<evidence type="ECO:0000313" key="3">
    <source>
        <dbReference type="EMBL" id="OGK46259.1"/>
    </source>
</evidence>
<dbReference type="InterPro" id="IPR036867">
    <property type="entry name" value="R3H_dom_sf"/>
</dbReference>
<dbReference type="PANTHER" id="PTHR35800">
    <property type="entry name" value="PROTEIN JAG"/>
    <property type="match status" value="1"/>
</dbReference>
<evidence type="ECO:0000313" key="4">
    <source>
        <dbReference type="Proteomes" id="UP000177141"/>
    </source>
</evidence>
<name>A0A1F7ISB2_9BACT</name>
<dbReference type="PROSITE" id="PS51061">
    <property type="entry name" value="R3H"/>
    <property type="match status" value="1"/>
</dbReference>